<organism evidence="1">
    <name type="scientific">marine sediment metagenome</name>
    <dbReference type="NCBI Taxonomy" id="412755"/>
    <lineage>
        <taxon>unclassified sequences</taxon>
        <taxon>metagenomes</taxon>
        <taxon>ecological metagenomes</taxon>
    </lineage>
</organism>
<accession>A0A0F9U2N2</accession>
<comment type="caution">
    <text evidence="1">The sequence shown here is derived from an EMBL/GenBank/DDBJ whole genome shotgun (WGS) entry which is preliminary data.</text>
</comment>
<gene>
    <name evidence="1" type="ORF">LCGC14_0318370</name>
</gene>
<proteinExistence type="predicted"/>
<sequence length="62" mass="6804">MTFEEALAVVLDLARENALDESLTDGDETLIDMMKEQHQAISAVEAHLFTTHTTEATGKKGQ</sequence>
<dbReference type="EMBL" id="LAZR01000213">
    <property type="protein sequence ID" value="KKN81577.1"/>
    <property type="molecule type" value="Genomic_DNA"/>
</dbReference>
<reference evidence="1" key="1">
    <citation type="journal article" date="2015" name="Nature">
        <title>Complex archaea that bridge the gap between prokaryotes and eukaryotes.</title>
        <authorList>
            <person name="Spang A."/>
            <person name="Saw J.H."/>
            <person name="Jorgensen S.L."/>
            <person name="Zaremba-Niedzwiedzka K."/>
            <person name="Martijn J."/>
            <person name="Lind A.E."/>
            <person name="van Eijk R."/>
            <person name="Schleper C."/>
            <person name="Guy L."/>
            <person name="Ettema T.J."/>
        </authorList>
    </citation>
    <scope>NUCLEOTIDE SEQUENCE</scope>
</reference>
<protein>
    <submittedName>
        <fullName evidence="1">Uncharacterized protein</fullName>
    </submittedName>
</protein>
<evidence type="ECO:0000313" key="1">
    <source>
        <dbReference type="EMBL" id="KKN81577.1"/>
    </source>
</evidence>
<dbReference type="AlphaFoldDB" id="A0A0F9U2N2"/>
<name>A0A0F9U2N2_9ZZZZ</name>